<dbReference type="PANTHER" id="PTHR11579">
    <property type="entry name" value="PROTEIN-L-ISOASPARTATE O-METHYLTRANSFERASE"/>
    <property type="match status" value="1"/>
</dbReference>
<reference evidence="8" key="2">
    <citation type="submission" date="2011-02" db="EMBL/GenBank/DDBJ databases">
        <authorList>
            <person name="MacLean D."/>
        </authorList>
    </citation>
    <scope>NUCLEOTIDE SEQUENCE</scope>
</reference>
<evidence type="ECO:0000256" key="5">
    <source>
        <dbReference type="ARBA" id="ARBA00022603"/>
    </source>
</evidence>
<evidence type="ECO:0000256" key="2">
    <source>
        <dbReference type="ARBA" id="ARBA00005369"/>
    </source>
</evidence>
<keyword evidence="5 8" id="KW-0489">Methyltransferase</keyword>
<accession>F0WK90</accession>
<dbReference type="GO" id="GO:0005737">
    <property type="term" value="C:cytoplasm"/>
    <property type="evidence" value="ECO:0007669"/>
    <property type="project" value="UniProtKB-SubCell"/>
</dbReference>
<evidence type="ECO:0000256" key="4">
    <source>
        <dbReference type="ARBA" id="ARBA00022490"/>
    </source>
</evidence>
<dbReference type="GO" id="GO:0004719">
    <property type="term" value="F:protein-L-isoaspartate (D-aspartate) O-methyltransferase activity"/>
    <property type="evidence" value="ECO:0007669"/>
    <property type="project" value="UniProtKB-EC"/>
</dbReference>
<reference evidence="8" key="1">
    <citation type="journal article" date="2011" name="PLoS Biol.">
        <title>Gene gain and loss during evolution of obligate parasitism in the white rust pathogen of Arabidopsis thaliana.</title>
        <authorList>
            <person name="Kemen E."/>
            <person name="Gardiner A."/>
            <person name="Schultz-Larsen T."/>
            <person name="Kemen A.C."/>
            <person name="Balmuth A.L."/>
            <person name="Robert-Seilaniantz A."/>
            <person name="Bailey K."/>
            <person name="Holub E."/>
            <person name="Studholme D.J."/>
            <person name="Maclean D."/>
            <person name="Jones J.D."/>
        </authorList>
    </citation>
    <scope>NUCLEOTIDE SEQUENCE</scope>
</reference>
<dbReference type="EC" id="2.1.1.77" evidence="3"/>
<protein>
    <recommendedName>
        <fullName evidence="3">protein-L-isoaspartate(D-aspartate) O-methyltransferase</fullName>
        <ecNumber evidence="3">2.1.1.77</ecNumber>
    </recommendedName>
</protein>
<keyword evidence="4" id="KW-0963">Cytoplasm</keyword>
<dbReference type="PANTHER" id="PTHR11579:SF0">
    <property type="entry name" value="PROTEIN-L-ISOASPARTATE(D-ASPARTATE) O-METHYLTRANSFERASE"/>
    <property type="match status" value="1"/>
</dbReference>
<dbReference type="HOGENOM" id="CLU_055432_0_1_1"/>
<name>F0WK90_9STRA</name>
<evidence type="ECO:0000256" key="7">
    <source>
        <dbReference type="ARBA" id="ARBA00022691"/>
    </source>
</evidence>
<dbReference type="Gene3D" id="3.40.50.150">
    <property type="entry name" value="Vaccinia Virus protein VP39"/>
    <property type="match status" value="1"/>
</dbReference>
<dbReference type="InterPro" id="IPR000682">
    <property type="entry name" value="PCMT"/>
</dbReference>
<dbReference type="GO" id="GO:0032259">
    <property type="term" value="P:methylation"/>
    <property type="evidence" value="ECO:0007669"/>
    <property type="project" value="UniProtKB-KW"/>
</dbReference>
<dbReference type="EMBL" id="FR824175">
    <property type="protein sequence ID" value="CCA21693.1"/>
    <property type="molecule type" value="Genomic_DNA"/>
</dbReference>
<evidence type="ECO:0000256" key="6">
    <source>
        <dbReference type="ARBA" id="ARBA00022679"/>
    </source>
</evidence>
<gene>
    <name evidence="8" type="primary">AlNc14C130G6942</name>
    <name evidence="8" type="ORF">ALNC14_078360</name>
</gene>
<sequence length="226" mass="25554">MYYILNPHQKGKMQLLIEKLQIHDVIRSPEVCDALRKTDRANYLPDHRFAYEDTPFPIGYNQTIQAPHTHGYALEIAYVTVRDISRPHILDVGAGSGFLTACFGRLIEHQNGRVFGLESIHALVQVSICNICKDDRDLLDKKIVSMCYGDGYDGFPVEAPFHFIYIGDAVDVPPKSLMEQLSDGGRMVLPLTEPRGGQTPVEITRHRHSFSQRNLMSVCSVPIVRY</sequence>
<keyword evidence="6 8" id="KW-0808">Transferase</keyword>
<dbReference type="SUPFAM" id="SSF53335">
    <property type="entry name" value="S-adenosyl-L-methionine-dependent methyltransferases"/>
    <property type="match status" value="1"/>
</dbReference>
<proteinExistence type="inferred from homology"/>
<dbReference type="PROSITE" id="PS01279">
    <property type="entry name" value="PCMT"/>
    <property type="match status" value="1"/>
</dbReference>
<keyword evidence="7" id="KW-0949">S-adenosyl-L-methionine</keyword>
<organism evidence="8">
    <name type="scientific">Albugo laibachii Nc14</name>
    <dbReference type="NCBI Taxonomy" id="890382"/>
    <lineage>
        <taxon>Eukaryota</taxon>
        <taxon>Sar</taxon>
        <taxon>Stramenopiles</taxon>
        <taxon>Oomycota</taxon>
        <taxon>Peronosporomycetes</taxon>
        <taxon>Albuginales</taxon>
        <taxon>Albuginaceae</taxon>
        <taxon>Albugo</taxon>
    </lineage>
</organism>
<dbReference type="AlphaFoldDB" id="F0WK90"/>
<dbReference type="Pfam" id="PF01135">
    <property type="entry name" value="PCMT"/>
    <property type="match status" value="1"/>
</dbReference>
<evidence type="ECO:0000256" key="1">
    <source>
        <dbReference type="ARBA" id="ARBA00004496"/>
    </source>
</evidence>
<comment type="similarity">
    <text evidence="2">Belongs to the methyltransferase superfamily. L-isoaspartyl/D-aspartyl protein methyltransferase family.</text>
</comment>
<evidence type="ECO:0000313" key="8">
    <source>
        <dbReference type="EMBL" id="CCA21693.1"/>
    </source>
</evidence>
<comment type="subcellular location">
    <subcellularLocation>
        <location evidence="1">Cytoplasm</location>
    </subcellularLocation>
</comment>
<evidence type="ECO:0000256" key="3">
    <source>
        <dbReference type="ARBA" id="ARBA00011890"/>
    </source>
</evidence>
<dbReference type="InterPro" id="IPR029063">
    <property type="entry name" value="SAM-dependent_MTases_sf"/>
</dbReference>